<dbReference type="EMBL" id="SNRW01002545">
    <property type="protein sequence ID" value="KAA6392419.1"/>
    <property type="molecule type" value="Genomic_DNA"/>
</dbReference>
<organism evidence="1 2">
    <name type="scientific">Streblomastix strix</name>
    <dbReference type="NCBI Taxonomy" id="222440"/>
    <lineage>
        <taxon>Eukaryota</taxon>
        <taxon>Metamonada</taxon>
        <taxon>Preaxostyla</taxon>
        <taxon>Oxymonadida</taxon>
        <taxon>Streblomastigidae</taxon>
        <taxon>Streblomastix</taxon>
    </lineage>
</organism>
<comment type="caution">
    <text evidence="1">The sequence shown here is derived from an EMBL/GenBank/DDBJ whole genome shotgun (WGS) entry which is preliminary data.</text>
</comment>
<sequence>MALCQIWRESNLSAYDPMHSMHSMHFAFAKASEADMDISHHLSMTLIYGIMVNGRSPIGSACDSGHSGHSGHIDVSIHLSTPLVFFIIPLNQTESIVHPLILNIIFVISV</sequence>
<dbReference type="Proteomes" id="UP000324800">
    <property type="component" value="Unassembled WGS sequence"/>
</dbReference>
<dbReference type="AlphaFoldDB" id="A0A5J4WDK3"/>
<accession>A0A5J4WDK3</accession>
<reference evidence="1 2" key="1">
    <citation type="submission" date="2019-03" db="EMBL/GenBank/DDBJ databases">
        <title>Single cell metagenomics reveals metabolic interactions within the superorganism composed of flagellate Streblomastix strix and complex community of Bacteroidetes bacteria on its surface.</title>
        <authorList>
            <person name="Treitli S.C."/>
            <person name="Kolisko M."/>
            <person name="Husnik F."/>
            <person name="Keeling P."/>
            <person name="Hampl V."/>
        </authorList>
    </citation>
    <scope>NUCLEOTIDE SEQUENCE [LARGE SCALE GENOMIC DNA]</scope>
    <source>
        <strain evidence="1">ST1C</strain>
    </source>
</reference>
<evidence type="ECO:0000313" key="2">
    <source>
        <dbReference type="Proteomes" id="UP000324800"/>
    </source>
</evidence>
<evidence type="ECO:0000313" key="1">
    <source>
        <dbReference type="EMBL" id="KAA6392419.1"/>
    </source>
</evidence>
<gene>
    <name evidence="1" type="ORF">EZS28_012051</name>
</gene>
<name>A0A5J4WDK3_9EUKA</name>
<protein>
    <submittedName>
        <fullName evidence="1">Uncharacterized protein</fullName>
    </submittedName>
</protein>
<proteinExistence type="predicted"/>